<dbReference type="VEuPathDB" id="FungiDB:CCM_05414"/>
<dbReference type="VEuPathDB" id="FungiDB:A9K55_002777"/>
<reference evidence="2 3" key="1">
    <citation type="journal article" date="2017" name="BMC Genomics">
        <title>Chromosome level assembly and secondary metabolite potential of the parasitic fungus Cordyceps militaris.</title>
        <authorList>
            <person name="Kramer G.J."/>
            <person name="Nodwell J.R."/>
        </authorList>
    </citation>
    <scope>NUCLEOTIDE SEQUENCE [LARGE SCALE GENOMIC DNA]</scope>
    <source>
        <strain evidence="2 3">ATCC 34164</strain>
    </source>
</reference>
<evidence type="ECO:0000256" key="1">
    <source>
        <dbReference type="SAM" id="MobiDB-lite"/>
    </source>
</evidence>
<feature type="region of interest" description="Disordered" evidence="1">
    <location>
        <begin position="1"/>
        <end position="27"/>
    </location>
</feature>
<protein>
    <submittedName>
        <fullName evidence="2">Uncharacterized protein</fullName>
    </submittedName>
</protein>
<accession>A0A2H4S5I9</accession>
<name>A0A2H4S5I9_CORMI</name>
<dbReference type="EMBL" id="CP023322">
    <property type="protein sequence ID" value="ATY58359.1"/>
    <property type="molecule type" value="Genomic_DNA"/>
</dbReference>
<dbReference type="OrthoDB" id="5428138at2759"/>
<dbReference type="AlphaFoldDB" id="A0A2H4S5I9"/>
<dbReference type="Proteomes" id="UP000323067">
    <property type="component" value="Chromosome iv"/>
</dbReference>
<gene>
    <name evidence="2" type="ORF">A9K55_002777</name>
</gene>
<evidence type="ECO:0000313" key="3">
    <source>
        <dbReference type="Proteomes" id="UP000323067"/>
    </source>
</evidence>
<organism evidence="2 3">
    <name type="scientific">Cordyceps militaris</name>
    <name type="common">Caterpillar fungus</name>
    <name type="synonym">Clavaria militaris</name>
    <dbReference type="NCBI Taxonomy" id="73501"/>
    <lineage>
        <taxon>Eukaryota</taxon>
        <taxon>Fungi</taxon>
        <taxon>Dikarya</taxon>
        <taxon>Ascomycota</taxon>
        <taxon>Pezizomycotina</taxon>
        <taxon>Sordariomycetes</taxon>
        <taxon>Hypocreomycetidae</taxon>
        <taxon>Hypocreales</taxon>
        <taxon>Cordycipitaceae</taxon>
        <taxon>Cordyceps</taxon>
    </lineage>
</organism>
<proteinExistence type="predicted"/>
<sequence length="691" mass="78911">MARRRKTPPAAAPERDRYGMTESRQQFEPGIREEAIASWIQMLRREEEAAANEPCRQRRMTRAFLLLREEPPEMQPVEESKAVITFESLITAQSVGPLIIEHIFASGGSALRLALTSKRMWTILGASVDYFDFFAGRLQNLGPSGVFVTTAPEFTLGEMMATRLTDPYGFGSASVLSLATPFTDWHNAAHTREEDVIATLYMVRMRMDGLPAPPQFLERILEPRILEAIRAIKDPKKIFKANQFTSLPSQQIFEPQMIFSATRLQLLLVELFNHRKKTRVLHFHNTPFFDRRILAIVLRASPHVTMLGVYNCPLIHFGDLIPILDLISEINNERRMGNVPLITAFDFYPSFHRGLATSAGQRSTYGLTADSLDRDIVQRGLYAILLKGFLKARHMKLDMLFKPGNALRAFLLRLPNPPLSIPTFFDGLRRYLEREASLVKKRHALFDLTKPIRLGLERNLENESWYQQEMGTYLLFCSSCGYEMLYEFFPAGDRGLDPYRRVCAGCSLQDLLDQQPHDMRDWKVGMLAQLMPEWNGMDFNKDAPSGGQEDAEGGLMWLRETATSQNEPSPLYVNAAGELTAKPYVRRAARNNKRPADSLQNLPSLQALVKDAAFDRRWADLFNHCNWADLFARARRRVHAESAHMGKGKNASLPRDSYGEVWRRERHARELQSFNHTTAVHFHLALEAKGW</sequence>
<evidence type="ECO:0000313" key="2">
    <source>
        <dbReference type="EMBL" id="ATY58359.1"/>
    </source>
</evidence>